<accession>A0A9P4RB65</accession>
<comment type="caution">
    <text evidence="2">The sequence shown here is derived from an EMBL/GenBank/DDBJ whole genome shotgun (WGS) entry which is preliminary data.</text>
</comment>
<feature type="non-terminal residue" evidence="2">
    <location>
        <position position="1"/>
    </location>
</feature>
<reference evidence="2" key="1">
    <citation type="journal article" date="2020" name="Stud. Mycol.">
        <title>101 Dothideomycetes genomes: a test case for predicting lifestyles and emergence of pathogens.</title>
        <authorList>
            <person name="Haridas S."/>
            <person name="Albert R."/>
            <person name="Binder M."/>
            <person name="Bloem J."/>
            <person name="Labutti K."/>
            <person name="Salamov A."/>
            <person name="Andreopoulos B."/>
            <person name="Baker S."/>
            <person name="Barry K."/>
            <person name="Bills G."/>
            <person name="Bluhm B."/>
            <person name="Cannon C."/>
            <person name="Castanera R."/>
            <person name="Culley D."/>
            <person name="Daum C."/>
            <person name="Ezra D."/>
            <person name="Gonzalez J."/>
            <person name="Henrissat B."/>
            <person name="Kuo A."/>
            <person name="Liang C."/>
            <person name="Lipzen A."/>
            <person name="Lutzoni F."/>
            <person name="Magnuson J."/>
            <person name="Mondo S."/>
            <person name="Nolan M."/>
            <person name="Ohm R."/>
            <person name="Pangilinan J."/>
            <person name="Park H.-J."/>
            <person name="Ramirez L."/>
            <person name="Alfaro M."/>
            <person name="Sun H."/>
            <person name="Tritt A."/>
            <person name="Yoshinaga Y."/>
            <person name="Zwiers L.-H."/>
            <person name="Turgeon B."/>
            <person name="Goodwin S."/>
            <person name="Spatafora J."/>
            <person name="Crous P."/>
            <person name="Grigoriev I."/>
        </authorList>
    </citation>
    <scope>NUCLEOTIDE SEQUENCE</scope>
    <source>
        <strain evidence="2">CBS 125425</strain>
    </source>
</reference>
<dbReference type="Pfam" id="PF06985">
    <property type="entry name" value="HET"/>
    <property type="match status" value="1"/>
</dbReference>
<evidence type="ECO:0000313" key="3">
    <source>
        <dbReference type="Proteomes" id="UP000799444"/>
    </source>
</evidence>
<evidence type="ECO:0000259" key="1">
    <source>
        <dbReference type="Pfam" id="PF06985"/>
    </source>
</evidence>
<dbReference type="OrthoDB" id="5125733at2759"/>
<feature type="domain" description="Heterokaryon incompatibility" evidence="1">
    <location>
        <begin position="1"/>
        <end position="149"/>
    </location>
</feature>
<name>A0A9P4RB65_9PLEO</name>
<dbReference type="InterPro" id="IPR010730">
    <property type="entry name" value="HET"/>
</dbReference>
<dbReference type="EMBL" id="ML996103">
    <property type="protein sequence ID" value="KAF2739806.1"/>
    <property type="molecule type" value="Genomic_DNA"/>
</dbReference>
<sequence length="342" mass="37713">YAALSYCWGGSQTFKTTTRSLSGYTEKINIDNLPQTLQDAIFVTWNLDLRYIWIDALCIIQDSDSDKAFEIGQMARVYSNATITIAATRAKAVWGGFLGERTMLGLECPNRVFSLPCQLGGEDLGNIILLPSIHEGLDPLDTRGWTFQERILSPRIIDFGTFRTQYTCQNSLGEAPCDGWSSQPIEQAYGAGLNSRVMSDLISGSYPTQDMLSYWLGIVSGFTNRVLSFPSDRLPAIAGMAECFGLILKDDYLAGHWRAGLLPSLLWSNPRLMDLLPRATGGNVDVPSWSWASASGHIIFHSFSTNPDDTTYFAAGVIECTTEPTDMRVPYGGVKQGELLLQ</sequence>
<dbReference type="PANTHER" id="PTHR33112">
    <property type="entry name" value="DOMAIN PROTEIN, PUTATIVE-RELATED"/>
    <property type="match status" value="1"/>
</dbReference>
<proteinExistence type="predicted"/>
<dbReference type="PANTHER" id="PTHR33112:SF16">
    <property type="entry name" value="HETEROKARYON INCOMPATIBILITY DOMAIN-CONTAINING PROTEIN"/>
    <property type="match status" value="1"/>
</dbReference>
<feature type="non-terminal residue" evidence="2">
    <location>
        <position position="342"/>
    </location>
</feature>
<keyword evidence="3" id="KW-1185">Reference proteome</keyword>
<organism evidence="2 3">
    <name type="scientific">Polyplosphaeria fusca</name>
    <dbReference type="NCBI Taxonomy" id="682080"/>
    <lineage>
        <taxon>Eukaryota</taxon>
        <taxon>Fungi</taxon>
        <taxon>Dikarya</taxon>
        <taxon>Ascomycota</taxon>
        <taxon>Pezizomycotina</taxon>
        <taxon>Dothideomycetes</taxon>
        <taxon>Pleosporomycetidae</taxon>
        <taxon>Pleosporales</taxon>
        <taxon>Tetraplosphaeriaceae</taxon>
        <taxon>Polyplosphaeria</taxon>
    </lineage>
</organism>
<dbReference type="Proteomes" id="UP000799444">
    <property type="component" value="Unassembled WGS sequence"/>
</dbReference>
<evidence type="ECO:0000313" key="2">
    <source>
        <dbReference type="EMBL" id="KAF2739806.1"/>
    </source>
</evidence>
<gene>
    <name evidence="2" type="ORF">EJ04DRAFT_393506</name>
</gene>
<protein>
    <submittedName>
        <fullName evidence="2">HET-domain-containing protein</fullName>
    </submittedName>
</protein>
<dbReference type="AlphaFoldDB" id="A0A9P4RB65"/>